<dbReference type="GO" id="GO:0071555">
    <property type="term" value="P:cell wall organization"/>
    <property type="evidence" value="ECO:0007669"/>
    <property type="project" value="UniProtKB-KW"/>
</dbReference>
<dbReference type="AlphaFoldDB" id="A0A0E0L581"/>
<evidence type="ECO:0000313" key="11">
    <source>
        <dbReference type="Proteomes" id="UP000026962"/>
    </source>
</evidence>
<dbReference type="FunFam" id="2.160.20.10:FF:000041">
    <property type="entry name" value="Putative polygalacturonase"/>
    <property type="match status" value="1"/>
</dbReference>
<sequence length="425" mass="45279">MAIVHVPMMRLVAAMAVAAGVLFFSGAGEARVLLTLDDFGAVGDGIANDTQAFLDAWNAACASREPAVLAVPAGKTYQIWPVQLAGPCKKKLKLMISGTIAAPASPDEWAGRDPMKWLYVFRVDDLSVSGGGTIDGMGAEWWARSCKRKKTKPCSTVSAPKALQFEECRGVSVQGITMQNGPQFHLMFTRCTDVKASFLRVVAPESSPNTDGIHLNDTSHVQIMDNLISTGDDCVSMVGNCSDVRVKDISCGPGHGISIGSLGKNRTTDRVENVKVDTCLLTNTTNGVRIKSWQGGMGYAHNLRFESIVMKNVSNPIIIDQYYCDQPTPCANQTQAVEVSKIEFVGIRGTSATDQAIKLACSDTVPCRDLELRNVNLTMVGGGVASAFCYRASGKTAGAVVPPSCLAKAPHRMLGDTTPAARVDS</sequence>
<evidence type="ECO:0000256" key="8">
    <source>
        <dbReference type="PROSITE-ProRule" id="PRU10052"/>
    </source>
</evidence>
<evidence type="ECO:0000256" key="6">
    <source>
        <dbReference type="ARBA" id="ARBA00023295"/>
    </source>
</evidence>
<keyword evidence="11" id="KW-1185">Reference proteome</keyword>
<organism evidence="10">
    <name type="scientific">Oryza punctata</name>
    <name type="common">Red rice</name>
    <dbReference type="NCBI Taxonomy" id="4537"/>
    <lineage>
        <taxon>Eukaryota</taxon>
        <taxon>Viridiplantae</taxon>
        <taxon>Streptophyta</taxon>
        <taxon>Embryophyta</taxon>
        <taxon>Tracheophyta</taxon>
        <taxon>Spermatophyta</taxon>
        <taxon>Magnoliopsida</taxon>
        <taxon>Liliopsida</taxon>
        <taxon>Poales</taxon>
        <taxon>Poaceae</taxon>
        <taxon>BOP clade</taxon>
        <taxon>Oryzoideae</taxon>
        <taxon>Oryzeae</taxon>
        <taxon>Oryzinae</taxon>
        <taxon>Oryza</taxon>
    </lineage>
</organism>
<dbReference type="STRING" id="4537.A0A0E0L581"/>
<dbReference type="Gramene" id="OPUNC05G21970.2">
    <property type="protein sequence ID" value="OPUNC05G21970.2"/>
    <property type="gene ID" value="OPUNC05G21970"/>
</dbReference>
<feature type="active site" evidence="8">
    <location>
        <position position="255"/>
    </location>
</feature>
<reference evidence="10" key="1">
    <citation type="submission" date="2015-04" db="UniProtKB">
        <authorList>
            <consortium name="EnsemblPlants"/>
        </authorList>
    </citation>
    <scope>IDENTIFICATION</scope>
</reference>
<evidence type="ECO:0000256" key="1">
    <source>
        <dbReference type="ARBA" id="ARBA00004191"/>
    </source>
</evidence>
<keyword evidence="3" id="KW-0134">Cell wall</keyword>
<comment type="subcellular location">
    <subcellularLocation>
        <location evidence="1">Secreted</location>
        <location evidence="1">Cell wall</location>
    </subcellularLocation>
</comment>
<dbReference type="GO" id="GO:0004650">
    <property type="term" value="F:polygalacturonase activity"/>
    <property type="evidence" value="ECO:0007669"/>
    <property type="project" value="InterPro"/>
</dbReference>
<dbReference type="SUPFAM" id="SSF51126">
    <property type="entry name" value="Pectin lyase-like"/>
    <property type="match status" value="1"/>
</dbReference>
<evidence type="ECO:0000256" key="3">
    <source>
        <dbReference type="ARBA" id="ARBA00022512"/>
    </source>
</evidence>
<protein>
    <recommendedName>
        <fullName evidence="12">Polygalacturonase</fullName>
    </recommendedName>
</protein>
<dbReference type="PANTHER" id="PTHR31375">
    <property type="match status" value="1"/>
</dbReference>
<keyword evidence="6 9" id="KW-0326">Glycosidase</keyword>
<reference evidence="10" key="2">
    <citation type="submission" date="2018-05" db="EMBL/GenBank/DDBJ databases">
        <title>OpunRS2 (Oryza punctata Reference Sequence Version 2).</title>
        <authorList>
            <person name="Zhang J."/>
            <person name="Kudrna D."/>
            <person name="Lee S."/>
            <person name="Talag J."/>
            <person name="Welchert J."/>
            <person name="Wing R.A."/>
        </authorList>
    </citation>
    <scope>NUCLEOTIDE SEQUENCE [LARGE SCALE GENOMIC DNA]</scope>
</reference>
<keyword evidence="7" id="KW-0961">Cell wall biogenesis/degradation</keyword>
<evidence type="ECO:0000256" key="9">
    <source>
        <dbReference type="RuleBase" id="RU361169"/>
    </source>
</evidence>
<evidence type="ECO:0000256" key="7">
    <source>
        <dbReference type="ARBA" id="ARBA00023316"/>
    </source>
</evidence>
<evidence type="ECO:0000256" key="4">
    <source>
        <dbReference type="ARBA" id="ARBA00022525"/>
    </source>
</evidence>
<evidence type="ECO:0000256" key="2">
    <source>
        <dbReference type="ARBA" id="ARBA00008834"/>
    </source>
</evidence>
<dbReference type="InterPro" id="IPR011050">
    <property type="entry name" value="Pectin_lyase_fold/virulence"/>
</dbReference>
<dbReference type="HOGENOM" id="CLU_016031_2_3_1"/>
<dbReference type="InterPro" id="IPR000743">
    <property type="entry name" value="Glyco_hydro_28"/>
</dbReference>
<dbReference type="Proteomes" id="UP000026962">
    <property type="component" value="Chromosome 5"/>
</dbReference>
<dbReference type="Gene3D" id="2.160.20.10">
    <property type="entry name" value="Single-stranded right-handed beta-helix, Pectin lyase-like"/>
    <property type="match status" value="1"/>
</dbReference>
<dbReference type="eggNOG" id="ENOG502QRJW">
    <property type="taxonomic scope" value="Eukaryota"/>
</dbReference>
<evidence type="ECO:0000256" key="5">
    <source>
        <dbReference type="ARBA" id="ARBA00022801"/>
    </source>
</evidence>
<dbReference type="Pfam" id="PF00295">
    <property type="entry name" value="Glyco_hydro_28"/>
    <property type="match status" value="1"/>
</dbReference>
<keyword evidence="4" id="KW-0964">Secreted</keyword>
<evidence type="ECO:0000313" key="10">
    <source>
        <dbReference type="EnsemblPlants" id="OPUNC05G21970.2"/>
    </source>
</evidence>
<proteinExistence type="inferred from homology"/>
<evidence type="ECO:0008006" key="12">
    <source>
        <dbReference type="Google" id="ProtNLM"/>
    </source>
</evidence>
<comment type="similarity">
    <text evidence="2 9">Belongs to the glycosyl hydrolase 28 family.</text>
</comment>
<name>A0A0E0L581_ORYPU</name>
<dbReference type="PROSITE" id="PS00502">
    <property type="entry name" value="POLYGALACTURONASE"/>
    <property type="match status" value="1"/>
</dbReference>
<accession>A0A0E0L581</accession>
<keyword evidence="5 9" id="KW-0378">Hydrolase</keyword>
<dbReference type="Gramene" id="OPUNC05G21970.1">
    <property type="protein sequence ID" value="OPUNC05G21970.1"/>
    <property type="gene ID" value="OPUNC05G21970"/>
</dbReference>
<dbReference type="EnsemblPlants" id="OPUNC05G21970.1">
    <property type="protein sequence ID" value="OPUNC05G21970.1"/>
    <property type="gene ID" value="OPUNC05G21970"/>
</dbReference>
<dbReference type="EnsemblPlants" id="OPUNC05G21970.2">
    <property type="protein sequence ID" value="OPUNC05G21970.2"/>
    <property type="gene ID" value="OPUNC05G21970"/>
</dbReference>
<dbReference type="GO" id="GO:0005975">
    <property type="term" value="P:carbohydrate metabolic process"/>
    <property type="evidence" value="ECO:0007669"/>
    <property type="project" value="InterPro"/>
</dbReference>
<dbReference type="InterPro" id="IPR012334">
    <property type="entry name" value="Pectin_lyas_fold"/>
</dbReference>
<dbReference type="OMA" id="SAFCYRA"/>